<protein>
    <submittedName>
        <fullName evidence="3">Uncharacterized protein</fullName>
    </submittedName>
</protein>
<feature type="transmembrane region" description="Helical" evidence="2">
    <location>
        <begin position="108"/>
        <end position="125"/>
    </location>
</feature>
<dbReference type="AlphaFoldDB" id="A0AB73B8R1"/>
<feature type="transmembrane region" description="Helical" evidence="2">
    <location>
        <begin position="137"/>
        <end position="152"/>
    </location>
</feature>
<feature type="compositionally biased region" description="Pro residues" evidence="1">
    <location>
        <begin position="28"/>
        <end position="50"/>
    </location>
</feature>
<evidence type="ECO:0000256" key="2">
    <source>
        <dbReference type="SAM" id="Phobius"/>
    </source>
</evidence>
<keyword evidence="2" id="KW-1133">Transmembrane helix</keyword>
<dbReference type="Proteomes" id="UP000315353">
    <property type="component" value="Unassembled WGS sequence"/>
</dbReference>
<evidence type="ECO:0000256" key="1">
    <source>
        <dbReference type="SAM" id="MobiDB-lite"/>
    </source>
</evidence>
<feature type="transmembrane region" description="Helical" evidence="2">
    <location>
        <begin position="85"/>
        <end position="102"/>
    </location>
</feature>
<evidence type="ECO:0000313" key="4">
    <source>
        <dbReference type="Proteomes" id="UP000315353"/>
    </source>
</evidence>
<sequence>MSNPTPPNPFLEPEDSAGKKPLDNPFAVPSPSPVPESVPNPVPAPAPYPALDPTTHSIPEVSDYAEPLINEEDVARGGKIYRFSWFKGIAAVFFLLVGIGALDDAEHGAGLFFLLPSAWYLFMSWNNRGESKVAQKRYWPLVWTVAVLLLLFV</sequence>
<evidence type="ECO:0000313" key="3">
    <source>
        <dbReference type="EMBL" id="GEB97950.1"/>
    </source>
</evidence>
<organism evidence="3 4">
    <name type="scientific">Corynebacterium flavescens</name>
    <dbReference type="NCBI Taxonomy" id="28028"/>
    <lineage>
        <taxon>Bacteria</taxon>
        <taxon>Bacillati</taxon>
        <taxon>Actinomycetota</taxon>
        <taxon>Actinomycetes</taxon>
        <taxon>Mycobacteriales</taxon>
        <taxon>Corynebacteriaceae</taxon>
        <taxon>Corynebacterium</taxon>
    </lineage>
</organism>
<dbReference type="GeneID" id="82879707"/>
<dbReference type="EMBL" id="BJNB01000020">
    <property type="protein sequence ID" value="GEB97950.1"/>
    <property type="molecule type" value="Genomic_DNA"/>
</dbReference>
<proteinExistence type="predicted"/>
<keyword evidence="2" id="KW-0472">Membrane</keyword>
<feature type="compositionally biased region" description="Pro residues" evidence="1">
    <location>
        <begin position="1"/>
        <end position="10"/>
    </location>
</feature>
<name>A0AB73B8R1_CORFL</name>
<feature type="region of interest" description="Disordered" evidence="1">
    <location>
        <begin position="1"/>
        <end position="57"/>
    </location>
</feature>
<accession>A0AB73B8R1</accession>
<gene>
    <name evidence="3" type="ORF">CFL01nite_14450</name>
</gene>
<reference evidence="3 4" key="1">
    <citation type="submission" date="2019-06" db="EMBL/GenBank/DDBJ databases">
        <title>Whole genome shotgun sequence of Corynebacterium flavescens NBRC 14136.</title>
        <authorList>
            <person name="Hosoyama A."/>
            <person name="Uohara A."/>
            <person name="Ohji S."/>
            <person name="Ichikawa N."/>
        </authorList>
    </citation>
    <scope>NUCLEOTIDE SEQUENCE [LARGE SCALE GENOMIC DNA]</scope>
    <source>
        <strain evidence="3 4">NBRC 14136</strain>
    </source>
</reference>
<comment type="caution">
    <text evidence="3">The sequence shown here is derived from an EMBL/GenBank/DDBJ whole genome shotgun (WGS) entry which is preliminary data.</text>
</comment>
<dbReference type="RefSeq" id="WP_075729274.1">
    <property type="nucleotide sequence ID" value="NZ_BJNB01000020.1"/>
</dbReference>
<keyword evidence="2" id="KW-0812">Transmembrane</keyword>